<evidence type="ECO:0000313" key="3">
    <source>
        <dbReference type="Proteomes" id="UP001158297"/>
    </source>
</evidence>
<proteinExistence type="predicted"/>
<name>A0AA42L2Q9_9BURK</name>
<feature type="signal peptide" evidence="1">
    <location>
        <begin position="1"/>
        <end position="21"/>
    </location>
</feature>
<dbReference type="AlphaFoldDB" id="A0AA42L2Q9"/>
<evidence type="ECO:0008006" key="4">
    <source>
        <dbReference type="Google" id="ProtNLM"/>
    </source>
</evidence>
<organism evidence="2 3">
    <name type="scientific">Comamonas aquatica</name>
    <dbReference type="NCBI Taxonomy" id="225991"/>
    <lineage>
        <taxon>Bacteria</taxon>
        <taxon>Pseudomonadati</taxon>
        <taxon>Pseudomonadota</taxon>
        <taxon>Betaproteobacteria</taxon>
        <taxon>Burkholderiales</taxon>
        <taxon>Comamonadaceae</taxon>
        <taxon>Comamonas</taxon>
    </lineage>
</organism>
<protein>
    <recommendedName>
        <fullName evidence="4">DUF3718 domain-containing protein</fullName>
    </recommendedName>
</protein>
<dbReference type="EMBL" id="JAODZU010000006">
    <property type="protein sequence ID" value="MDH0362795.1"/>
    <property type="molecule type" value="Genomic_DNA"/>
</dbReference>
<evidence type="ECO:0000313" key="2">
    <source>
        <dbReference type="EMBL" id="MDH0362795.1"/>
    </source>
</evidence>
<keyword evidence="1" id="KW-0732">Signal</keyword>
<dbReference type="Proteomes" id="UP001158297">
    <property type="component" value="Unassembled WGS sequence"/>
</dbReference>
<comment type="caution">
    <text evidence="2">The sequence shown here is derived from an EMBL/GenBank/DDBJ whole genome shotgun (WGS) entry which is preliminary data.</text>
</comment>
<gene>
    <name evidence="2" type="ORF">N7330_06960</name>
</gene>
<feature type="chain" id="PRO_5041397628" description="DUF3718 domain-containing protein" evidence="1">
    <location>
        <begin position="22"/>
        <end position="125"/>
    </location>
</feature>
<sequence>MFKTKLGLCFAAALMSVSVHAAGVPSADMDKITLSFINAKIYAGGAVNCRDKQIAQRIYVGCQNRTLGGNSQLSLWLYEAGVFKALNGTARGFAEGRFSGQQHIAAMPLPLPADIDFGAAMAAFK</sequence>
<dbReference type="RefSeq" id="WP_279859904.1">
    <property type="nucleotide sequence ID" value="NZ_JAODZU010000006.1"/>
</dbReference>
<evidence type="ECO:0000256" key="1">
    <source>
        <dbReference type="SAM" id="SignalP"/>
    </source>
</evidence>
<reference evidence="2" key="1">
    <citation type="submission" date="2022-09" db="EMBL/GenBank/DDBJ databases">
        <title>Intensive care unit water sources are persistently colonized with multi-drug resistant bacteria and are the site of extensive horizontal gene transfer of antibiotic resistance genes.</title>
        <authorList>
            <person name="Diorio-Toth L."/>
        </authorList>
    </citation>
    <scope>NUCLEOTIDE SEQUENCE</scope>
    <source>
        <strain evidence="2">GD04130</strain>
    </source>
</reference>
<accession>A0AA42L2Q9</accession>